<reference evidence="2 3" key="1">
    <citation type="journal article" date="2021" name="BMC Genomics">
        <title>Datura genome reveals duplications of psychoactive alkaloid biosynthetic genes and high mutation rate following tissue culture.</title>
        <authorList>
            <person name="Rajewski A."/>
            <person name="Carter-House D."/>
            <person name="Stajich J."/>
            <person name="Litt A."/>
        </authorList>
    </citation>
    <scope>NUCLEOTIDE SEQUENCE [LARGE SCALE GENOMIC DNA]</scope>
    <source>
        <strain evidence="2">AR-01</strain>
    </source>
</reference>
<accession>A0ABS8UJR2</accession>
<dbReference type="EMBL" id="JACEIK010002071">
    <property type="protein sequence ID" value="MCD9558880.1"/>
    <property type="molecule type" value="Genomic_DNA"/>
</dbReference>
<feature type="region of interest" description="Disordered" evidence="1">
    <location>
        <begin position="35"/>
        <end position="56"/>
    </location>
</feature>
<protein>
    <submittedName>
        <fullName evidence="2">Uncharacterized protein</fullName>
    </submittedName>
</protein>
<evidence type="ECO:0000313" key="2">
    <source>
        <dbReference type="EMBL" id="MCD9558880.1"/>
    </source>
</evidence>
<organism evidence="2 3">
    <name type="scientific">Datura stramonium</name>
    <name type="common">Jimsonweed</name>
    <name type="synonym">Common thornapple</name>
    <dbReference type="NCBI Taxonomy" id="4076"/>
    <lineage>
        <taxon>Eukaryota</taxon>
        <taxon>Viridiplantae</taxon>
        <taxon>Streptophyta</taxon>
        <taxon>Embryophyta</taxon>
        <taxon>Tracheophyta</taxon>
        <taxon>Spermatophyta</taxon>
        <taxon>Magnoliopsida</taxon>
        <taxon>eudicotyledons</taxon>
        <taxon>Gunneridae</taxon>
        <taxon>Pentapetalae</taxon>
        <taxon>asterids</taxon>
        <taxon>lamiids</taxon>
        <taxon>Solanales</taxon>
        <taxon>Solanaceae</taxon>
        <taxon>Solanoideae</taxon>
        <taxon>Datureae</taxon>
        <taxon>Datura</taxon>
    </lineage>
</organism>
<feature type="compositionally biased region" description="Acidic residues" evidence="1">
    <location>
        <begin position="37"/>
        <end position="49"/>
    </location>
</feature>
<keyword evidence="3" id="KW-1185">Reference proteome</keyword>
<sequence length="145" mass="15927">MHEAFSLRVVLVEVKEQGLLKSIADLAKTPISKMKEGEDEVAGGEEENCEVPRPSAPWTNLFLGNRKAENATKNKTVVPQKVPEPIAAEKDKQIEKEITSPLDLRNFSILTKTLVRNNFEVLTSGGHEQDTNKPPDKVGEAHSAG</sequence>
<evidence type="ECO:0000256" key="1">
    <source>
        <dbReference type="SAM" id="MobiDB-lite"/>
    </source>
</evidence>
<comment type="caution">
    <text evidence="2">The sequence shown here is derived from an EMBL/GenBank/DDBJ whole genome shotgun (WGS) entry which is preliminary data.</text>
</comment>
<feature type="region of interest" description="Disordered" evidence="1">
    <location>
        <begin position="123"/>
        <end position="145"/>
    </location>
</feature>
<proteinExistence type="predicted"/>
<name>A0ABS8UJR2_DATST</name>
<feature type="compositionally biased region" description="Basic and acidic residues" evidence="1">
    <location>
        <begin position="127"/>
        <end position="145"/>
    </location>
</feature>
<evidence type="ECO:0000313" key="3">
    <source>
        <dbReference type="Proteomes" id="UP000823775"/>
    </source>
</evidence>
<gene>
    <name evidence="2" type="ORF">HAX54_016562</name>
</gene>
<dbReference type="Proteomes" id="UP000823775">
    <property type="component" value="Unassembled WGS sequence"/>
</dbReference>